<dbReference type="InterPro" id="IPR010998">
    <property type="entry name" value="Integrase_recombinase_N"/>
</dbReference>
<dbReference type="GO" id="GO:0006310">
    <property type="term" value="P:DNA recombination"/>
    <property type="evidence" value="ECO:0007669"/>
    <property type="project" value="UniProtKB-KW"/>
</dbReference>
<evidence type="ECO:0000256" key="1">
    <source>
        <dbReference type="ARBA" id="ARBA00008857"/>
    </source>
</evidence>
<evidence type="ECO:0000313" key="7">
    <source>
        <dbReference type="Proteomes" id="UP001211987"/>
    </source>
</evidence>
<keyword evidence="4" id="KW-0233">DNA recombination</keyword>
<evidence type="ECO:0000256" key="2">
    <source>
        <dbReference type="ARBA" id="ARBA00022908"/>
    </source>
</evidence>
<gene>
    <name evidence="6" type="ORF">PM738_19600</name>
</gene>
<dbReference type="Proteomes" id="UP001211987">
    <property type="component" value="Unassembled WGS sequence"/>
</dbReference>
<dbReference type="RefSeq" id="WP_272019394.1">
    <property type="nucleotide sequence ID" value="NZ_JAQLKE010000070.1"/>
</dbReference>
<dbReference type="PANTHER" id="PTHR30349:SF41">
    <property type="entry name" value="INTEGRASE_RECOMBINASE PROTEIN MJ0367-RELATED"/>
    <property type="match status" value="1"/>
</dbReference>
<reference evidence="6" key="1">
    <citation type="submission" date="2023-01" db="EMBL/GenBank/DDBJ databases">
        <title>Human gut microbiome strain richness.</title>
        <authorList>
            <person name="Chen-Liaw A."/>
        </authorList>
    </citation>
    <scope>NUCLEOTIDE SEQUENCE</scope>
    <source>
        <strain evidence="6">1001217st2_G6_1001217B_191108</strain>
    </source>
</reference>
<accession>A0AB35ISK0</accession>
<dbReference type="AlphaFoldDB" id="A0AB35ISK0"/>
<dbReference type="Gene3D" id="1.10.443.10">
    <property type="entry name" value="Intergrase catalytic core"/>
    <property type="match status" value="1"/>
</dbReference>
<sequence>MQLNTFKEYSMEWLHVKKLSIKQSTYQRYNDCLLQHIYPYFGSLAIHQIDQEKIYCFFELKSEELGASRLKIIKYLLKAVIQFAGNFTKTHTLYFEYIQFNRSAKNKRLNTVLNKADYVILSNYIMKNVNSLSISLLFGLFGGLRIGEVCALQWKDIDFNLECVYVNKTVIRIKNYNEIDKKTMLIITAPKTETSNRCVPLPSFIMEIIKKYYSSDIDPNYYILTNKKIYKDPNTVHKSFKLLMRRLDLDKNYHFHNLRHTYGTNCVRHNVDIKSLCEIMGHSSVSTTLSLYVHSSYEQKKEQINKITIP</sequence>
<keyword evidence="3" id="KW-0238">DNA-binding</keyword>
<comment type="similarity">
    <text evidence="1">Belongs to the 'phage' integrase family.</text>
</comment>
<dbReference type="PROSITE" id="PS51898">
    <property type="entry name" value="TYR_RECOMBINASE"/>
    <property type="match status" value="1"/>
</dbReference>
<dbReference type="Gene3D" id="1.10.150.130">
    <property type="match status" value="1"/>
</dbReference>
<dbReference type="PANTHER" id="PTHR30349">
    <property type="entry name" value="PHAGE INTEGRASE-RELATED"/>
    <property type="match status" value="1"/>
</dbReference>
<dbReference type="Pfam" id="PF14659">
    <property type="entry name" value="Phage_int_SAM_3"/>
    <property type="match status" value="1"/>
</dbReference>
<dbReference type="EMBL" id="JAQLKE010000070">
    <property type="protein sequence ID" value="MDB7085986.1"/>
    <property type="molecule type" value="Genomic_DNA"/>
</dbReference>
<feature type="domain" description="Tyr recombinase" evidence="5">
    <location>
        <begin position="108"/>
        <end position="305"/>
    </location>
</feature>
<evidence type="ECO:0000313" key="6">
    <source>
        <dbReference type="EMBL" id="MDB7085986.1"/>
    </source>
</evidence>
<dbReference type="InterPro" id="IPR011010">
    <property type="entry name" value="DNA_brk_join_enz"/>
</dbReference>
<dbReference type="InterPro" id="IPR013762">
    <property type="entry name" value="Integrase-like_cat_sf"/>
</dbReference>
<dbReference type="CDD" id="cd01189">
    <property type="entry name" value="INT_ICEBs1_C_like"/>
    <property type="match status" value="1"/>
</dbReference>
<dbReference type="InterPro" id="IPR002104">
    <property type="entry name" value="Integrase_catalytic"/>
</dbReference>
<dbReference type="InterPro" id="IPR050090">
    <property type="entry name" value="Tyrosine_recombinase_XerCD"/>
</dbReference>
<dbReference type="GO" id="GO:0015074">
    <property type="term" value="P:DNA integration"/>
    <property type="evidence" value="ECO:0007669"/>
    <property type="project" value="UniProtKB-KW"/>
</dbReference>
<evidence type="ECO:0000256" key="3">
    <source>
        <dbReference type="ARBA" id="ARBA00023125"/>
    </source>
</evidence>
<dbReference type="SUPFAM" id="SSF56349">
    <property type="entry name" value="DNA breaking-rejoining enzymes"/>
    <property type="match status" value="1"/>
</dbReference>
<dbReference type="GO" id="GO:0003677">
    <property type="term" value="F:DNA binding"/>
    <property type="evidence" value="ECO:0007669"/>
    <property type="project" value="UniProtKB-KW"/>
</dbReference>
<name>A0AB35ISK0_9FIRM</name>
<proteinExistence type="inferred from homology"/>
<keyword evidence="2" id="KW-0229">DNA integration</keyword>
<comment type="caution">
    <text evidence="6">The sequence shown here is derived from an EMBL/GenBank/DDBJ whole genome shotgun (WGS) entry which is preliminary data.</text>
</comment>
<evidence type="ECO:0000259" key="5">
    <source>
        <dbReference type="PROSITE" id="PS51898"/>
    </source>
</evidence>
<dbReference type="InterPro" id="IPR004107">
    <property type="entry name" value="Integrase_SAM-like_N"/>
</dbReference>
<dbReference type="Pfam" id="PF00589">
    <property type="entry name" value="Phage_integrase"/>
    <property type="match status" value="1"/>
</dbReference>
<evidence type="ECO:0000256" key="4">
    <source>
        <dbReference type="ARBA" id="ARBA00023172"/>
    </source>
</evidence>
<protein>
    <submittedName>
        <fullName evidence="6">Tyrosine-type recombinase/integrase</fullName>
    </submittedName>
</protein>
<organism evidence="6 7">
    <name type="scientific">Thomasclavelia ramosa</name>
    <dbReference type="NCBI Taxonomy" id="1547"/>
    <lineage>
        <taxon>Bacteria</taxon>
        <taxon>Bacillati</taxon>
        <taxon>Bacillota</taxon>
        <taxon>Erysipelotrichia</taxon>
        <taxon>Erysipelotrichales</taxon>
        <taxon>Coprobacillaceae</taxon>
        <taxon>Thomasclavelia</taxon>
    </lineage>
</organism>